<dbReference type="InterPro" id="IPR001128">
    <property type="entry name" value="Cyt_P450"/>
</dbReference>
<sequence>MSVDVSERHTTSVAEAPEDFFGEEVLSDRDRYYAAWRESAAVVHLTRNDLWALTRYDAIRFALATPAIFSSTKAVFNDMMNDALRGSALASDPPEHAPLRAVLAKYLSPRVVRSRQSDMETYADELVSSAAAQGSFDAIRLAQAYHQRIMGEMIGMRREIQARVVPWGDSALNVFGPFNQRTFKHLPVAGDLVRWAMQVTPDQLGEGSVGRAVFEAADRGEIPHEACTGLIHQLVAAGIDTAIASLGNLIAHLGDNPAQYAILRAEPGLAGAAFTESLRLESPIHAMGRRVTEDVEVDGIPIPEGAQVALLFAAGNRDPRHYDDPDTFDIRRNPVDHLSFGHGVHTCAGMHLVRHEAEALLAALVRHVPSYSIGERRPKLSNLVSSWGTLTVAVASRG</sequence>
<evidence type="ECO:0000256" key="1">
    <source>
        <dbReference type="ARBA" id="ARBA00010617"/>
    </source>
</evidence>
<reference evidence="3 4" key="1">
    <citation type="journal article" date="2013" name="ISME J.">
        <title>A metabolic model for members of the genus Tetrasphaera involved in enhanced biological phosphorus removal.</title>
        <authorList>
            <person name="Kristiansen R."/>
            <person name="Nguyen H.T.T."/>
            <person name="Saunders A.M."/>
            <person name="Nielsen J.L."/>
            <person name="Wimmer R."/>
            <person name="Le V.Q."/>
            <person name="McIlroy S.J."/>
            <person name="Petrovski S."/>
            <person name="Seviour R.J."/>
            <person name="Calteau A."/>
            <person name="Nielsen K.L."/>
            <person name="Nielsen P.H."/>
        </authorList>
    </citation>
    <scope>NUCLEOTIDE SEQUENCE [LARGE SCALE GENOMIC DNA]</scope>
    <source>
        <strain evidence="3 4">Ben110</strain>
    </source>
</reference>
<comment type="similarity">
    <text evidence="1 2">Belongs to the cytochrome P450 family.</text>
</comment>
<keyword evidence="2" id="KW-0560">Oxidoreductase</keyword>
<name>W6JV72_9MICO</name>
<proteinExistence type="inferred from homology"/>
<keyword evidence="4" id="KW-1185">Reference proteome</keyword>
<dbReference type="GO" id="GO:0004497">
    <property type="term" value="F:monooxygenase activity"/>
    <property type="evidence" value="ECO:0007669"/>
    <property type="project" value="UniProtKB-KW"/>
</dbReference>
<dbReference type="SUPFAM" id="SSF48264">
    <property type="entry name" value="Cytochrome P450"/>
    <property type="match status" value="1"/>
</dbReference>
<dbReference type="OrthoDB" id="502624at2"/>
<dbReference type="PRINTS" id="PR00359">
    <property type="entry name" value="BP450"/>
</dbReference>
<evidence type="ECO:0000313" key="3">
    <source>
        <dbReference type="EMBL" id="CCH72526.1"/>
    </source>
</evidence>
<dbReference type="InterPro" id="IPR017972">
    <property type="entry name" value="Cyt_P450_CS"/>
</dbReference>
<dbReference type="Pfam" id="PF00067">
    <property type="entry name" value="p450"/>
    <property type="match status" value="1"/>
</dbReference>
<keyword evidence="2" id="KW-0408">Iron</keyword>
<protein>
    <submittedName>
        <fullName evidence="3">Cytochrome P450</fullName>
    </submittedName>
</protein>
<dbReference type="AlphaFoldDB" id="W6JV72"/>
<dbReference type="STRING" id="1193182.BN11_1740014"/>
<dbReference type="PROSITE" id="PS00086">
    <property type="entry name" value="CYTOCHROME_P450"/>
    <property type="match status" value="1"/>
</dbReference>
<dbReference type="EMBL" id="CAJA01000084">
    <property type="protein sequence ID" value="CCH72526.1"/>
    <property type="molecule type" value="Genomic_DNA"/>
</dbReference>
<accession>W6JV72</accession>
<keyword evidence="2" id="KW-0479">Metal-binding</keyword>
<comment type="caution">
    <text evidence="3">The sequence shown here is derived from an EMBL/GenBank/DDBJ whole genome shotgun (WGS) entry which is preliminary data.</text>
</comment>
<dbReference type="GO" id="GO:0020037">
    <property type="term" value="F:heme binding"/>
    <property type="evidence" value="ECO:0007669"/>
    <property type="project" value="InterPro"/>
</dbReference>
<keyword evidence="2" id="KW-0349">Heme</keyword>
<dbReference type="Proteomes" id="UP000035763">
    <property type="component" value="Unassembled WGS sequence"/>
</dbReference>
<evidence type="ECO:0000256" key="2">
    <source>
        <dbReference type="RuleBase" id="RU000461"/>
    </source>
</evidence>
<dbReference type="PANTHER" id="PTHR46696">
    <property type="entry name" value="P450, PUTATIVE (EUROFUNG)-RELATED"/>
    <property type="match status" value="1"/>
</dbReference>
<dbReference type="GO" id="GO:0005506">
    <property type="term" value="F:iron ion binding"/>
    <property type="evidence" value="ECO:0007669"/>
    <property type="project" value="InterPro"/>
</dbReference>
<dbReference type="GO" id="GO:0016705">
    <property type="term" value="F:oxidoreductase activity, acting on paired donors, with incorporation or reduction of molecular oxygen"/>
    <property type="evidence" value="ECO:0007669"/>
    <property type="project" value="InterPro"/>
</dbReference>
<dbReference type="RefSeq" id="WP_053084086.1">
    <property type="nucleotide sequence ID" value="NZ_HG764815.1"/>
</dbReference>
<dbReference type="InterPro" id="IPR002397">
    <property type="entry name" value="Cyt_P450_B"/>
</dbReference>
<keyword evidence="2" id="KW-0503">Monooxygenase</keyword>
<dbReference type="Gene3D" id="1.10.630.10">
    <property type="entry name" value="Cytochrome P450"/>
    <property type="match status" value="1"/>
</dbReference>
<gene>
    <name evidence="3" type="ORF">BN11_1740014</name>
</gene>
<organism evidence="3 4">
    <name type="scientific">Nostocoides australiense Ben110</name>
    <dbReference type="NCBI Taxonomy" id="1193182"/>
    <lineage>
        <taxon>Bacteria</taxon>
        <taxon>Bacillati</taxon>
        <taxon>Actinomycetota</taxon>
        <taxon>Actinomycetes</taxon>
        <taxon>Micrococcales</taxon>
        <taxon>Intrasporangiaceae</taxon>
        <taxon>Nostocoides</taxon>
    </lineage>
</organism>
<evidence type="ECO:0000313" key="4">
    <source>
        <dbReference type="Proteomes" id="UP000035763"/>
    </source>
</evidence>
<dbReference type="InterPro" id="IPR036396">
    <property type="entry name" value="Cyt_P450_sf"/>
</dbReference>
<dbReference type="PANTHER" id="PTHR46696:SF1">
    <property type="entry name" value="CYTOCHROME P450 YJIB-RELATED"/>
    <property type="match status" value="1"/>
</dbReference>